<dbReference type="Pfam" id="PF01535">
    <property type="entry name" value="PPR"/>
    <property type="match status" value="14"/>
</dbReference>
<dbReference type="InParanoid" id="M4CKM5"/>
<evidence type="ECO:0000256" key="1">
    <source>
        <dbReference type="ARBA" id="ARBA00006643"/>
    </source>
</evidence>
<evidence type="ECO:0000256" key="2">
    <source>
        <dbReference type="ARBA" id="ARBA00022737"/>
    </source>
</evidence>
<dbReference type="GO" id="GO:0009451">
    <property type="term" value="P:RNA modification"/>
    <property type="evidence" value="ECO:0007669"/>
    <property type="project" value="InterPro"/>
</dbReference>
<dbReference type="Pfam" id="PF13041">
    <property type="entry name" value="PPR_2"/>
    <property type="match status" value="3"/>
</dbReference>
<dbReference type="HOGENOM" id="CLU_239269_0_0_1"/>
<dbReference type="STRING" id="51351.M4CKM5"/>
<feature type="repeat" description="PPR" evidence="3">
    <location>
        <begin position="431"/>
        <end position="465"/>
    </location>
</feature>
<dbReference type="eggNOG" id="KOG4197">
    <property type="taxonomic scope" value="Eukaryota"/>
</dbReference>
<dbReference type="Gramene" id="Bra004760.1">
    <property type="protein sequence ID" value="Bra004760.1-P"/>
    <property type="gene ID" value="Bra004760"/>
</dbReference>
<dbReference type="EnsemblPlants" id="Bra004760.1">
    <property type="protein sequence ID" value="Bra004760.1-P"/>
    <property type="gene ID" value="Bra004760"/>
</dbReference>
<dbReference type="Pfam" id="PF14432">
    <property type="entry name" value="DYW_deaminase"/>
    <property type="match status" value="2"/>
</dbReference>
<dbReference type="eggNOG" id="KOG2415">
    <property type="taxonomic scope" value="Eukaryota"/>
</dbReference>
<dbReference type="InterPro" id="IPR011990">
    <property type="entry name" value="TPR-like_helical_dom_sf"/>
</dbReference>
<sequence>MHRLVPRSGYPNSTELLRKSRALTANSKTLAVNRSRYVSNEAAREPTEYDVVEKEAEVGSHIIPVALDKILPHWRREQSCVGDRGDNDVYLCNSHINAYFEKGDSVSARKLFDEMPQRNSVTWACVVSGYNRNGQHKEALLLLRNMIREGVFSNPYAFASALKACQELEDSVGKLFGRQLHGLMFKLSYAFNAVVSNVLISMYWKCIGSLGSALRAFDDIRVKNSVSWNSVISVYSGAGDLRSAFKMFSTMQCDDSRPTEYTFGTLVTAACSLTDVSLLKQIMCAVQKIGFLSDLFVGSGLVSAFAKSGELSYAKEVFNQMETRNAVTLNGLMVGLVRQKRGEEASKLFMDMKNMIDVNPESYVNLLSSFPEYYLAEEVGLRKGREVHGHVITTGLVDSMVGIGNGLVNMYAKCGSIDDARRVFRFMMEKDSVSWNSMITGLDQNGCFQEALERYQSMRRHGISPGSFALISSLSSCASLKWGRAGQQIHGESLRLGLDFNVSVSNALITLYAETGYVKECRRIFSFMPERDQVSWNAMIGALASSEGSVPEAVSCFMNALRAGQKLNRITFSSVLSAVSSLSFGELGKQIHALALKYSITDEATIENALIACYGKCEEMEECEKLFSRMSERRDDVTWNSMISGYIHNDLLPKALDLVCFMLQRGQRLDNFMYATVLSAFASVATLERGMEVHACSVRACLESDVVVGSALVDMYSKCGRLDYALRFFNAMPVKNSYSWNSMISGYARHGEGEEALKLFEDMKLDGQTPPDHVTFVGVLSACSHAGLVKEGFKHFESMSDCYGLAPRIEHFSCMADLLGRAGELDKLEEFIDKMPMKPNVLIWRTVLGACCRANGRKAELGRKAAEMLFQLEPENAVNYVLLGNMYAAGGRWEDLVEARKKMKDAEVKKEAGYSWVTMKDGVHMFAAGDKSHPDADMIYEKLKELNRKMRDAGYVPQTGFALYDLEQENKEEILSYHSEKLAVAFVLMTQRNSTLPIRIMKNLRVCGDCHSAFKYISKIEGRQIVLRDSNRFHHFQDGDFTWIQRFFTKPLFFLLLESEVEMHQIKALERYQSMRRHGISPGSFALISSLSSFQEALERYQSMRRHGISPGSFALISSLSSCASLKWGRAGQQIHGESLRLGLDFNVSVSNALITLYAETGYVKECRRIFSFMPERDQVSWNAMIGALASSEGSVPEAVSCFMNALRAGQKLNRITFSSVLSAVSSLSFGELGKQIHALALKYSITDEATIENALIACYGKCEEMEECEKLFSRMSERRDDVTWNSMISGYIHNDLLPKALDLVCFMLQRGQRLDNFMYATVLSAFASVATLERGMEVHACSVRACLESDVVVGSALVDMYSKCGRLDYALRFFNAMPVKNSYSWNSMISGYARHGEGEEALKLFEDMKLDGQTPPDHVTFVGVLSACSHAGLVKEGFKHFESMSDCYGLAPRIEHFSCMADLLGRAGELDKLEEFIDKMPMKPNVLIWRTVLGACCRANGRKAELGRKAAEMLFQLEPENAVNYVLLGNMYAAGGRWEDLVEARKKMKDAEVKKEAGYSWVTMKDGVHMFAAGDKSHPDADMIYEKLKELNRKMRDAGYVPQTGFALYDLEQENKEEILSYHSEKLAVAFVLMTQRNSTLPIRIMKNLRVCGDCHSAFKYISKIEGRQIVLRDSNRFHHFQDGDFTWIQRFFTKPLFFLLLESEVEMHQISKMWEGAHMMIHDQPSHLRLWDPNIPGKITFLKHDSMITHTPL</sequence>
<dbReference type="FunFam" id="1.25.40.10:FF:000569">
    <property type="entry name" value="Pentatricopeptide repeat-containing protein At1g15510, chloroplastic"/>
    <property type="match status" value="1"/>
</dbReference>
<dbReference type="FunFam" id="1.25.40.10:FF:000366">
    <property type="entry name" value="Pentatricopeptide (PPR) repeat-containing protein"/>
    <property type="match status" value="2"/>
</dbReference>
<dbReference type="GO" id="GO:0008270">
    <property type="term" value="F:zinc ion binding"/>
    <property type="evidence" value="ECO:0007669"/>
    <property type="project" value="InterPro"/>
</dbReference>
<feature type="repeat" description="PPR" evidence="3">
    <location>
        <begin position="119"/>
        <end position="153"/>
    </location>
</feature>
<dbReference type="PANTHER" id="PTHR47926:SF390">
    <property type="entry name" value="TETRATRICOPEPTIDE REPEAT-LIKE SUPERFAMILY PROTEIN"/>
    <property type="match status" value="1"/>
</dbReference>
<dbReference type="InterPro" id="IPR002885">
    <property type="entry name" value="PPR_rpt"/>
</dbReference>
<feature type="repeat" description="PPR" evidence="3">
    <location>
        <begin position="88"/>
        <end position="118"/>
    </location>
</feature>
<dbReference type="Pfam" id="PF20430">
    <property type="entry name" value="Eplus_motif"/>
    <property type="match status" value="2"/>
</dbReference>
<dbReference type="FunFam" id="1.25.40.10:FF:000425">
    <property type="entry name" value="Pentatricopeptide repeat-containing protein At3g26540"/>
    <property type="match status" value="3"/>
</dbReference>
<dbReference type="NCBIfam" id="TIGR00756">
    <property type="entry name" value="PPR"/>
    <property type="match status" value="10"/>
</dbReference>
<feature type="repeat" description="PPR" evidence="3">
    <location>
        <begin position="736"/>
        <end position="770"/>
    </location>
</feature>
<dbReference type="GO" id="GO:0003723">
    <property type="term" value="F:RNA binding"/>
    <property type="evidence" value="ECO:0007669"/>
    <property type="project" value="InterPro"/>
</dbReference>
<feature type="repeat" description="PPR" evidence="3">
    <location>
        <begin position="224"/>
        <end position="258"/>
    </location>
</feature>
<organism evidence="5 6">
    <name type="scientific">Brassica campestris</name>
    <name type="common">Field mustard</name>
    <dbReference type="NCBI Taxonomy" id="3711"/>
    <lineage>
        <taxon>Eukaryota</taxon>
        <taxon>Viridiplantae</taxon>
        <taxon>Streptophyta</taxon>
        <taxon>Embryophyta</taxon>
        <taxon>Tracheophyta</taxon>
        <taxon>Spermatophyta</taxon>
        <taxon>Magnoliopsida</taxon>
        <taxon>eudicotyledons</taxon>
        <taxon>Gunneridae</taxon>
        <taxon>Pentapetalae</taxon>
        <taxon>rosids</taxon>
        <taxon>malvids</taxon>
        <taxon>Brassicales</taxon>
        <taxon>Brassicaceae</taxon>
        <taxon>Brassiceae</taxon>
        <taxon>Brassica</taxon>
    </lineage>
</organism>
<dbReference type="PANTHER" id="PTHR47926">
    <property type="entry name" value="PENTATRICOPEPTIDE REPEAT-CONTAINING PROTEIN"/>
    <property type="match status" value="1"/>
</dbReference>
<keyword evidence="6" id="KW-1185">Reference proteome</keyword>
<dbReference type="InterPro" id="IPR046960">
    <property type="entry name" value="PPR_At4g14850-like_plant"/>
</dbReference>
<dbReference type="OMA" id="FTWIQRF"/>
<feature type="repeat" description="PPR" evidence="3">
    <location>
        <begin position="1382"/>
        <end position="1416"/>
    </location>
</feature>
<dbReference type="Pfam" id="PF20431">
    <property type="entry name" value="E_motif"/>
    <property type="match status" value="2"/>
</dbReference>
<dbReference type="InterPro" id="IPR032867">
    <property type="entry name" value="DYW_dom"/>
</dbReference>
<reference evidence="5" key="3">
    <citation type="submission" date="2023-03" db="UniProtKB">
        <authorList>
            <consortium name="EnsemblPlants"/>
        </authorList>
    </citation>
    <scope>IDENTIFICATION</scope>
    <source>
        <strain evidence="5">cv. Chiifu-401-42</strain>
    </source>
</reference>
<dbReference type="InterPro" id="IPR046848">
    <property type="entry name" value="E_motif"/>
</dbReference>
<evidence type="ECO:0000259" key="4">
    <source>
        <dbReference type="Pfam" id="PF14432"/>
    </source>
</evidence>
<reference evidence="5 6" key="2">
    <citation type="journal article" date="2018" name="Hortic Res">
        <title>Improved Brassica rapa reference genome by single-molecule sequencing and chromosome conformation capture technologies.</title>
        <authorList>
            <person name="Zhang L."/>
            <person name="Cai X."/>
            <person name="Wu J."/>
            <person name="Liu M."/>
            <person name="Grob S."/>
            <person name="Cheng F."/>
            <person name="Liang J."/>
            <person name="Cai C."/>
            <person name="Liu Z."/>
            <person name="Liu B."/>
            <person name="Wang F."/>
            <person name="Li S."/>
            <person name="Liu F."/>
            <person name="Li X."/>
            <person name="Cheng L."/>
            <person name="Yang W."/>
            <person name="Li M.H."/>
            <person name="Grossniklaus U."/>
            <person name="Zheng H."/>
            <person name="Wang X."/>
        </authorList>
    </citation>
    <scope>NUCLEOTIDE SEQUENCE [LARGE SCALE GENOMIC DNA]</scope>
    <source>
        <strain evidence="5 6">cv. Chiifu-401-42</strain>
    </source>
</reference>
<dbReference type="Gene3D" id="1.25.40.10">
    <property type="entry name" value="Tetratricopeptide repeat domain"/>
    <property type="match status" value="12"/>
</dbReference>
<feature type="domain" description="DYW" evidence="4">
    <location>
        <begin position="954"/>
        <end position="1040"/>
    </location>
</feature>
<evidence type="ECO:0000313" key="5">
    <source>
        <dbReference type="EnsemblPlants" id="Bra004760.1-P"/>
    </source>
</evidence>
<proteinExistence type="inferred from homology"/>
<name>M4CKM5_BRACM</name>
<dbReference type="FunFam" id="1.25.40.10:FF:000381">
    <property type="entry name" value="Pentatricopeptide repeat-containing protein"/>
    <property type="match status" value="2"/>
</dbReference>
<dbReference type="InterPro" id="IPR046849">
    <property type="entry name" value="E2_motif"/>
</dbReference>
<dbReference type="Proteomes" id="UP000011750">
    <property type="component" value="Chromosome A05"/>
</dbReference>
<dbReference type="SUPFAM" id="SSF48452">
    <property type="entry name" value="TPR-like"/>
    <property type="match status" value="1"/>
</dbReference>
<evidence type="ECO:0000313" key="6">
    <source>
        <dbReference type="Proteomes" id="UP000011750"/>
    </source>
</evidence>
<evidence type="ECO:0000256" key="3">
    <source>
        <dbReference type="PROSITE-ProRule" id="PRU00708"/>
    </source>
</evidence>
<feature type="repeat" description="PPR" evidence="3">
    <location>
        <begin position="1281"/>
        <end position="1315"/>
    </location>
</feature>
<feature type="domain" description="DYW" evidence="4">
    <location>
        <begin position="1600"/>
        <end position="1686"/>
    </location>
</feature>
<keyword evidence="2" id="KW-0677">Repeat</keyword>
<reference evidence="5 6" key="1">
    <citation type="journal article" date="2011" name="Nat. Genet.">
        <title>The genome of the mesopolyploid crop species Brassica rapa.</title>
        <authorList>
            <consortium name="Brassica rapa Genome Sequencing Project Consortium"/>
            <person name="Wang X."/>
            <person name="Wang H."/>
            <person name="Wang J."/>
            <person name="Sun R."/>
            <person name="Wu J."/>
            <person name="Liu S."/>
            <person name="Bai Y."/>
            <person name="Mun J.H."/>
            <person name="Bancroft I."/>
            <person name="Cheng F."/>
            <person name="Huang S."/>
            <person name="Li X."/>
            <person name="Hua W."/>
            <person name="Wang J."/>
            <person name="Wang X."/>
            <person name="Freeling M."/>
            <person name="Pires J.C."/>
            <person name="Paterson A.H."/>
            <person name="Chalhoub B."/>
            <person name="Wang B."/>
            <person name="Hayward A."/>
            <person name="Sharpe A.G."/>
            <person name="Park B.S."/>
            <person name="Weisshaar B."/>
            <person name="Liu B."/>
            <person name="Li B."/>
            <person name="Liu B."/>
            <person name="Tong C."/>
            <person name="Song C."/>
            <person name="Duran C."/>
            <person name="Peng C."/>
            <person name="Geng C."/>
            <person name="Koh C."/>
            <person name="Lin C."/>
            <person name="Edwards D."/>
            <person name="Mu D."/>
            <person name="Shen D."/>
            <person name="Soumpourou E."/>
            <person name="Li F."/>
            <person name="Fraser F."/>
            <person name="Conant G."/>
            <person name="Lassalle G."/>
            <person name="King G.J."/>
            <person name="Bonnema G."/>
            <person name="Tang H."/>
            <person name="Wang H."/>
            <person name="Belcram H."/>
            <person name="Zhou H."/>
            <person name="Hirakawa H."/>
            <person name="Abe H."/>
            <person name="Guo H."/>
            <person name="Wang H."/>
            <person name="Jin H."/>
            <person name="Parkin I.A."/>
            <person name="Batley J."/>
            <person name="Kim J.S."/>
            <person name="Just J."/>
            <person name="Li J."/>
            <person name="Xu J."/>
            <person name="Deng J."/>
            <person name="Kim J.A."/>
            <person name="Li J."/>
            <person name="Yu J."/>
            <person name="Meng J."/>
            <person name="Wang J."/>
            <person name="Min J."/>
            <person name="Poulain J."/>
            <person name="Wang J."/>
            <person name="Hatakeyama K."/>
            <person name="Wu K."/>
            <person name="Wang L."/>
            <person name="Fang L."/>
            <person name="Trick M."/>
            <person name="Links M.G."/>
            <person name="Zhao M."/>
            <person name="Jin M."/>
            <person name="Ramchiary N."/>
            <person name="Drou N."/>
            <person name="Berkman P.J."/>
            <person name="Cai Q."/>
            <person name="Huang Q."/>
            <person name="Li R."/>
            <person name="Tabata S."/>
            <person name="Cheng S."/>
            <person name="Zhang S."/>
            <person name="Zhang S."/>
            <person name="Huang S."/>
            <person name="Sato S."/>
            <person name="Sun S."/>
            <person name="Kwon S.J."/>
            <person name="Choi S.R."/>
            <person name="Lee T.H."/>
            <person name="Fan W."/>
            <person name="Zhao X."/>
            <person name="Tan X."/>
            <person name="Xu X."/>
            <person name="Wang Y."/>
            <person name="Qiu Y."/>
            <person name="Yin Y."/>
            <person name="Li Y."/>
            <person name="Du Y."/>
            <person name="Liao Y."/>
            <person name="Lim Y."/>
            <person name="Narusaka Y."/>
            <person name="Wang Y."/>
            <person name="Wang Z."/>
            <person name="Li Z."/>
            <person name="Wang Z."/>
            <person name="Xiong Z."/>
            <person name="Zhang Z."/>
        </authorList>
    </citation>
    <scope>NUCLEOTIDE SEQUENCE [LARGE SCALE GENOMIC DNA]</scope>
    <source>
        <strain evidence="5 6">cv. Chiifu-401-42</strain>
    </source>
</reference>
<protein>
    <recommendedName>
        <fullName evidence="4">DYW domain-containing protein</fullName>
    </recommendedName>
</protein>
<dbReference type="FunCoup" id="M4CKM5">
    <property type="interactions" value="57"/>
</dbReference>
<feature type="repeat" description="PPR" evidence="3">
    <location>
        <begin position="635"/>
        <end position="669"/>
    </location>
</feature>
<dbReference type="PROSITE" id="PS51375">
    <property type="entry name" value="PPR"/>
    <property type="match status" value="8"/>
</dbReference>
<comment type="similarity">
    <text evidence="1">Belongs to the PPR family. PCMP-H subfamily.</text>
</comment>
<accession>M4CKM5</accession>
<dbReference type="FunFam" id="1.25.40.10:FF:000031">
    <property type="entry name" value="Pentatricopeptide repeat-containing protein mitochondrial"/>
    <property type="match status" value="2"/>
</dbReference>